<protein>
    <recommendedName>
        <fullName evidence="4">Carbohydrate-binding module family 96 domain-containing protein</fullName>
    </recommendedName>
</protein>
<keyword evidence="3" id="KW-0732">Signal</keyword>
<comment type="subcellular location">
    <subcellularLocation>
        <location evidence="1">Secreted</location>
    </subcellularLocation>
</comment>
<dbReference type="NCBIfam" id="NF033679">
    <property type="entry name" value="DNRLRE_dom"/>
    <property type="match status" value="1"/>
</dbReference>
<reference evidence="5 6" key="1">
    <citation type="journal article" date="2015" name="Microbiome">
        <title>Genomic resolution of linkages in carbon, nitrogen, and sulfur cycling among widespread estuary sediment bacteria.</title>
        <authorList>
            <person name="Baker B.J."/>
            <person name="Lazar C.S."/>
            <person name="Teske A.P."/>
            <person name="Dick G.J."/>
        </authorList>
    </citation>
    <scope>NUCLEOTIDE SEQUENCE [LARGE SCALE GENOMIC DNA]</scope>
    <source>
        <strain evidence="5">DG_78</strain>
    </source>
</reference>
<dbReference type="GO" id="GO:0005576">
    <property type="term" value="C:extracellular region"/>
    <property type="evidence" value="ECO:0007669"/>
    <property type="project" value="UniProtKB-SubCell"/>
</dbReference>
<evidence type="ECO:0000256" key="1">
    <source>
        <dbReference type="ARBA" id="ARBA00004613"/>
    </source>
</evidence>
<sequence>MKKRLVWLIFFVLFCNKLPIGEDELNLRGDFTAQYVDFTPYFTATEYKNIPLGSSSNLVVGKKSDYESRILLRFNFPSSLEQGLDEIKLILYHNNNLENDPVTFSIHLLTESFDEAEATWYHRTQTEDWDTGGGDYQEDSLRFGESEGDSLVVYFNYIELEQIKAAPGMIIIPQDSGFVGFYSRESGKPPIIQLIKNDEVTILTLDDDCHILTGPTPYPTEDWIGSGMAYRNYVKFLFDTLLVDDDDKKVVFAELTVKPSEVFGMRDTIEIAVRQLLEPLDDFDTPTSPLIDLKKFAIDDTIFTLDVIKHVQKAIDYPDSNFGFFIYLSPENYDISTVKFEAVSHHLTVGYILPPDER</sequence>
<proteinExistence type="predicted"/>
<keyword evidence="2" id="KW-0964">Secreted</keyword>
<evidence type="ECO:0000313" key="5">
    <source>
        <dbReference type="EMBL" id="KPJ74339.1"/>
    </source>
</evidence>
<evidence type="ECO:0000259" key="4">
    <source>
        <dbReference type="Pfam" id="PF24517"/>
    </source>
</evidence>
<dbReference type="AlphaFoldDB" id="A0A0S7YIK0"/>
<evidence type="ECO:0000313" key="6">
    <source>
        <dbReference type="Proteomes" id="UP000051012"/>
    </source>
</evidence>
<feature type="domain" description="Carbohydrate-binding module family 96" evidence="4">
    <location>
        <begin position="45"/>
        <end position="123"/>
    </location>
</feature>
<gene>
    <name evidence="5" type="ORF">AMJ52_01000</name>
</gene>
<comment type="caution">
    <text evidence="5">The sequence shown here is derived from an EMBL/GenBank/DDBJ whole genome shotgun (WGS) entry which is preliminary data.</text>
</comment>
<organism evidence="5 6">
    <name type="scientific">candidate division TA06 bacterium DG_78</name>
    <dbReference type="NCBI Taxonomy" id="1703772"/>
    <lineage>
        <taxon>Bacteria</taxon>
        <taxon>Bacteria division TA06</taxon>
    </lineage>
</organism>
<evidence type="ECO:0000256" key="2">
    <source>
        <dbReference type="ARBA" id="ARBA00022525"/>
    </source>
</evidence>
<dbReference type="Proteomes" id="UP000051012">
    <property type="component" value="Unassembled WGS sequence"/>
</dbReference>
<accession>A0A0S7YIK0</accession>
<name>A0A0S7YIK0_UNCT6</name>
<dbReference type="EMBL" id="LJNI01000007">
    <property type="protein sequence ID" value="KPJ74339.1"/>
    <property type="molecule type" value="Genomic_DNA"/>
</dbReference>
<evidence type="ECO:0000256" key="3">
    <source>
        <dbReference type="ARBA" id="ARBA00022729"/>
    </source>
</evidence>
<dbReference type="InterPro" id="IPR055372">
    <property type="entry name" value="CBM96"/>
</dbReference>
<dbReference type="Pfam" id="PF24517">
    <property type="entry name" value="CBM96"/>
    <property type="match status" value="1"/>
</dbReference>